<keyword evidence="7" id="KW-0175">Coiled coil</keyword>
<gene>
    <name evidence="8" type="ORF">DB31_5249</name>
</gene>
<keyword evidence="9" id="KW-1185">Reference proteome</keyword>
<dbReference type="PATRIC" id="fig|394096.3.peg.1731"/>
<evidence type="ECO:0000256" key="2">
    <source>
        <dbReference type="ARBA" id="ARBA00022618"/>
    </source>
</evidence>
<keyword evidence="2 8" id="KW-0132">Cell division</keyword>
<dbReference type="InterPro" id="IPR023081">
    <property type="entry name" value="Cell_div_FtsB"/>
</dbReference>
<dbReference type="GO" id="GO:0030428">
    <property type="term" value="C:cell septum"/>
    <property type="evidence" value="ECO:0007669"/>
    <property type="project" value="TreeGrafter"/>
</dbReference>
<evidence type="ECO:0000256" key="1">
    <source>
        <dbReference type="ARBA" id="ARBA00022475"/>
    </source>
</evidence>
<evidence type="ECO:0000256" key="6">
    <source>
        <dbReference type="ARBA" id="ARBA00023306"/>
    </source>
</evidence>
<keyword evidence="4" id="KW-1133">Transmembrane helix</keyword>
<dbReference type="EMBL" id="JMCB01000003">
    <property type="protein sequence ID" value="KFE70207.1"/>
    <property type="molecule type" value="Genomic_DNA"/>
</dbReference>
<dbReference type="Proteomes" id="UP000028725">
    <property type="component" value="Unassembled WGS sequence"/>
</dbReference>
<keyword evidence="1" id="KW-1003">Cell membrane</keyword>
<evidence type="ECO:0000313" key="9">
    <source>
        <dbReference type="Proteomes" id="UP000028725"/>
    </source>
</evidence>
<proteinExistence type="predicted"/>
<dbReference type="InterPro" id="IPR007060">
    <property type="entry name" value="FtsL/DivIC"/>
</dbReference>
<name>A0A085WR94_9BACT</name>
<accession>A0A085WR94</accession>
<dbReference type="PANTHER" id="PTHR37485">
    <property type="entry name" value="CELL DIVISION PROTEIN FTSB"/>
    <property type="match status" value="1"/>
</dbReference>
<keyword evidence="3" id="KW-0812">Transmembrane</keyword>
<organism evidence="8 9">
    <name type="scientific">Hyalangium minutum</name>
    <dbReference type="NCBI Taxonomy" id="394096"/>
    <lineage>
        <taxon>Bacteria</taxon>
        <taxon>Pseudomonadati</taxon>
        <taxon>Myxococcota</taxon>
        <taxon>Myxococcia</taxon>
        <taxon>Myxococcales</taxon>
        <taxon>Cystobacterineae</taxon>
        <taxon>Archangiaceae</taxon>
        <taxon>Hyalangium</taxon>
    </lineage>
</organism>
<dbReference type="InterPro" id="IPR006311">
    <property type="entry name" value="TAT_signal"/>
</dbReference>
<dbReference type="PROSITE" id="PS51318">
    <property type="entry name" value="TAT"/>
    <property type="match status" value="1"/>
</dbReference>
<reference evidence="8 9" key="1">
    <citation type="submission" date="2014-04" db="EMBL/GenBank/DDBJ databases">
        <title>Genome assembly of Hyalangium minutum DSM 14724.</title>
        <authorList>
            <person name="Sharma G."/>
            <person name="Subramanian S."/>
        </authorList>
    </citation>
    <scope>NUCLEOTIDE SEQUENCE [LARGE SCALE GENOMIC DNA]</scope>
    <source>
        <strain evidence="8 9">DSM 14724</strain>
    </source>
</reference>
<keyword evidence="6" id="KW-0131">Cell cycle</keyword>
<sequence length="94" mass="10575">MTARRKFLAVAAVLAGVLSLASVADARGFRRYLSLRQDVESLQERNRALSDQNEALRREISALRKDPAALERAVREELGFVKPGEIVFHLEEEP</sequence>
<dbReference type="AlphaFoldDB" id="A0A085WR94"/>
<dbReference type="STRING" id="394096.DB31_5249"/>
<dbReference type="OrthoDB" id="5187715at2"/>
<evidence type="ECO:0000313" key="8">
    <source>
        <dbReference type="EMBL" id="KFE70207.1"/>
    </source>
</evidence>
<dbReference type="GO" id="GO:0043093">
    <property type="term" value="P:FtsZ-dependent cytokinesis"/>
    <property type="evidence" value="ECO:0007669"/>
    <property type="project" value="TreeGrafter"/>
</dbReference>
<evidence type="ECO:0000256" key="4">
    <source>
        <dbReference type="ARBA" id="ARBA00022989"/>
    </source>
</evidence>
<dbReference type="Pfam" id="PF04977">
    <property type="entry name" value="DivIC"/>
    <property type="match status" value="1"/>
</dbReference>
<dbReference type="RefSeq" id="WP_044184985.1">
    <property type="nucleotide sequence ID" value="NZ_JMCB01000003.1"/>
</dbReference>
<evidence type="ECO:0000256" key="5">
    <source>
        <dbReference type="ARBA" id="ARBA00023136"/>
    </source>
</evidence>
<evidence type="ECO:0000256" key="3">
    <source>
        <dbReference type="ARBA" id="ARBA00022692"/>
    </source>
</evidence>
<comment type="caution">
    <text evidence="8">The sequence shown here is derived from an EMBL/GenBank/DDBJ whole genome shotgun (WGS) entry which is preliminary data.</text>
</comment>
<evidence type="ECO:0000256" key="7">
    <source>
        <dbReference type="SAM" id="Coils"/>
    </source>
</evidence>
<dbReference type="PANTHER" id="PTHR37485:SF1">
    <property type="entry name" value="CELL DIVISION PROTEIN FTSB"/>
    <property type="match status" value="1"/>
</dbReference>
<keyword evidence="5" id="KW-0472">Membrane</keyword>
<protein>
    <submittedName>
        <fullName evidence="8">Cell division protein DivIC (FtsB), stabilizes FtsL against RasP cleavage</fullName>
    </submittedName>
</protein>
<feature type="coiled-coil region" evidence="7">
    <location>
        <begin position="32"/>
        <end position="66"/>
    </location>
</feature>